<proteinExistence type="predicted"/>
<organism evidence="2 3">
    <name type="scientific">Actinomadura bangladeshensis</name>
    <dbReference type="NCBI Taxonomy" id="453573"/>
    <lineage>
        <taxon>Bacteria</taxon>
        <taxon>Bacillati</taxon>
        <taxon>Actinomycetota</taxon>
        <taxon>Actinomycetes</taxon>
        <taxon>Streptosporangiales</taxon>
        <taxon>Thermomonosporaceae</taxon>
        <taxon>Actinomadura</taxon>
    </lineage>
</organism>
<accession>A0A6L9QQX0</accession>
<dbReference type="AlphaFoldDB" id="A0A6L9QQX0"/>
<dbReference type="InterPro" id="IPR007278">
    <property type="entry name" value="DUF397"/>
</dbReference>
<evidence type="ECO:0000259" key="1">
    <source>
        <dbReference type="Pfam" id="PF04149"/>
    </source>
</evidence>
<reference evidence="2 3" key="1">
    <citation type="submission" date="2020-01" db="EMBL/GenBank/DDBJ databases">
        <title>Insect and environment-associated Actinomycetes.</title>
        <authorList>
            <person name="Currrie C."/>
            <person name="Chevrette M."/>
            <person name="Carlson C."/>
            <person name="Stubbendieck R."/>
            <person name="Wendt-Pienkowski E."/>
        </authorList>
    </citation>
    <scope>NUCLEOTIDE SEQUENCE [LARGE SCALE GENOMIC DNA]</scope>
    <source>
        <strain evidence="2 3">SID10258</strain>
    </source>
</reference>
<gene>
    <name evidence="2" type="ORF">G3I70_35870</name>
</gene>
<protein>
    <submittedName>
        <fullName evidence="2">DUF397 domain-containing protein</fullName>
    </submittedName>
</protein>
<comment type="caution">
    <text evidence="2">The sequence shown here is derived from an EMBL/GenBank/DDBJ whole genome shotgun (WGS) entry which is preliminary data.</text>
</comment>
<sequence>MRSPQSIHWRKSSHSGSYPETCVECAPLSLGRNSVVGVRDSTDPDGPHLVLSQDAWDALLVQLRDGRSQRPAGDGFS</sequence>
<dbReference type="RefSeq" id="WP_163062392.1">
    <property type="nucleotide sequence ID" value="NZ_JAAGLI010000970.1"/>
</dbReference>
<name>A0A6L9QQX0_9ACTN</name>
<evidence type="ECO:0000313" key="2">
    <source>
        <dbReference type="EMBL" id="NEA27841.1"/>
    </source>
</evidence>
<dbReference type="Proteomes" id="UP000475532">
    <property type="component" value="Unassembled WGS sequence"/>
</dbReference>
<dbReference type="Pfam" id="PF04149">
    <property type="entry name" value="DUF397"/>
    <property type="match status" value="1"/>
</dbReference>
<feature type="domain" description="DUF397" evidence="1">
    <location>
        <begin position="8"/>
        <end position="63"/>
    </location>
</feature>
<evidence type="ECO:0000313" key="3">
    <source>
        <dbReference type="Proteomes" id="UP000475532"/>
    </source>
</evidence>
<dbReference type="EMBL" id="JAAGLI010000970">
    <property type="protein sequence ID" value="NEA27841.1"/>
    <property type="molecule type" value="Genomic_DNA"/>
</dbReference>